<gene>
    <name evidence="4" type="ORF">FME351_LOCUS20699</name>
    <name evidence="3" type="ORF">GRG538_LOCUS6191</name>
    <name evidence="7" type="ORF">HFQ381_LOCUS19701</name>
    <name evidence="5" type="ORF">KIK155_LOCUS24136</name>
    <name evidence="2" type="ORF">LUA448_LOCUS13696</name>
    <name evidence="9" type="ORF">QYT958_LOCUS14265</name>
    <name evidence="1" type="ORF">TIS948_LOCUS20218</name>
    <name evidence="10" type="ORF">TOA249_LOCUS29003</name>
    <name evidence="8" type="ORF">TSG867_LOCUS16661</name>
    <name evidence="6" type="ORF">UJA718_LOCUS6304</name>
</gene>
<evidence type="ECO:0000313" key="10">
    <source>
        <dbReference type="EMBL" id="CAF4877685.1"/>
    </source>
</evidence>
<organism evidence="5 11">
    <name type="scientific">Rotaria socialis</name>
    <dbReference type="NCBI Taxonomy" id="392032"/>
    <lineage>
        <taxon>Eukaryota</taxon>
        <taxon>Metazoa</taxon>
        <taxon>Spiralia</taxon>
        <taxon>Gnathifera</taxon>
        <taxon>Rotifera</taxon>
        <taxon>Eurotatoria</taxon>
        <taxon>Bdelloidea</taxon>
        <taxon>Philodinida</taxon>
        <taxon>Philodinidae</taxon>
        <taxon>Rotaria</taxon>
    </lineage>
</organism>
<dbReference type="OrthoDB" id="9975849at2759"/>
<evidence type="ECO:0000313" key="12">
    <source>
        <dbReference type="Proteomes" id="UP000663873"/>
    </source>
</evidence>
<dbReference type="Proteomes" id="UP000663838">
    <property type="component" value="Unassembled WGS sequence"/>
</dbReference>
<dbReference type="EMBL" id="CAJOBS010004260">
    <property type="protein sequence ID" value="CAF4877685.1"/>
    <property type="molecule type" value="Genomic_DNA"/>
</dbReference>
<dbReference type="Proteomes" id="UP000663848">
    <property type="component" value="Unassembled WGS sequence"/>
</dbReference>
<evidence type="ECO:0000313" key="1">
    <source>
        <dbReference type="EMBL" id="CAF3321517.1"/>
    </source>
</evidence>
<dbReference type="EMBL" id="CAJOBQ010001027">
    <property type="protein sequence ID" value="CAF4446701.1"/>
    <property type="molecule type" value="Genomic_DNA"/>
</dbReference>
<protein>
    <submittedName>
        <fullName evidence="5">Uncharacterized protein</fullName>
    </submittedName>
</protein>
<evidence type="ECO:0000313" key="3">
    <source>
        <dbReference type="EMBL" id="CAF3358382.1"/>
    </source>
</evidence>
<dbReference type="EMBL" id="CAJNYD010001658">
    <property type="protein sequence ID" value="CAF3358175.1"/>
    <property type="molecule type" value="Genomic_DNA"/>
</dbReference>
<evidence type="ECO:0000313" key="8">
    <source>
        <dbReference type="EMBL" id="CAF4446701.1"/>
    </source>
</evidence>
<evidence type="ECO:0000313" key="9">
    <source>
        <dbReference type="EMBL" id="CAF4642964.1"/>
    </source>
</evidence>
<proteinExistence type="predicted"/>
<dbReference type="Proteomes" id="UP000663825">
    <property type="component" value="Unassembled WGS sequence"/>
</dbReference>
<name>A0A818S6V8_9BILA</name>
<dbReference type="EMBL" id="CAJOBP010000584">
    <property type="protein sequence ID" value="CAF4197020.1"/>
    <property type="molecule type" value="Genomic_DNA"/>
</dbReference>
<accession>A0A818S6V8</accession>
<evidence type="ECO:0000313" key="6">
    <source>
        <dbReference type="EMBL" id="CAF4197020.1"/>
    </source>
</evidence>
<keyword evidence="12" id="KW-1185">Reference proteome</keyword>
<dbReference type="Proteomes" id="UP000663869">
    <property type="component" value="Unassembled WGS sequence"/>
</dbReference>
<dbReference type="Proteomes" id="UP000663851">
    <property type="component" value="Unassembled WGS sequence"/>
</dbReference>
<dbReference type="Proteomes" id="UP000663873">
    <property type="component" value="Unassembled WGS sequence"/>
</dbReference>
<dbReference type="EMBL" id="CAJOBR010001892">
    <property type="protein sequence ID" value="CAF4642964.1"/>
    <property type="molecule type" value="Genomic_DNA"/>
</dbReference>
<dbReference type="EMBL" id="CAJNYU010002675">
    <property type="protein sequence ID" value="CAF3575960.1"/>
    <property type="molecule type" value="Genomic_DNA"/>
</dbReference>
<evidence type="ECO:0000313" key="5">
    <source>
        <dbReference type="EMBL" id="CAF3662531.1"/>
    </source>
</evidence>
<dbReference type="Proteomes" id="UP000663865">
    <property type="component" value="Unassembled WGS sequence"/>
</dbReference>
<dbReference type="Proteomes" id="UP000663872">
    <property type="component" value="Unassembled WGS sequence"/>
</dbReference>
<dbReference type="AlphaFoldDB" id="A0A818S6V8"/>
<evidence type="ECO:0000313" key="11">
    <source>
        <dbReference type="Proteomes" id="UP000663865"/>
    </source>
</evidence>
<dbReference type="EMBL" id="CAJNYV010004279">
    <property type="protein sequence ID" value="CAF3662531.1"/>
    <property type="molecule type" value="Genomic_DNA"/>
</dbReference>
<dbReference type="Proteomes" id="UP000663862">
    <property type="component" value="Unassembled WGS sequence"/>
</dbReference>
<sequence>MMKINRDLLAFPMPQWHLNNWQLIKLPLFWAVAIYATRMLNRQLEKKLEGVPKIYPVEAIAINFGRWETAGSYDRHLIDCHAHAHLLLTTQFINSCDDTFYRPLKGRVV</sequence>
<dbReference type="Proteomes" id="UP000663833">
    <property type="component" value="Unassembled WGS sequence"/>
</dbReference>
<reference evidence="5" key="1">
    <citation type="submission" date="2021-02" db="EMBL/GenBank/DDBJ databases">
        <authorList>
            <person name="Nowell W R."/>
        </authorList>
    </citation>
    <scope>NUCLEOTIDE SEQUENCE</scope>
</reference>
<evidence type="ECO:0000313" key="7">
    <source>
        <dbReference type="EMBL" id="CAF4395462.1"/>
    </source>
</evidence>
<evidence type="ECO:0000313" key="4">
    <source>
        <dbReference type="EMBL" id="CAF3575960.1"/>
    </source>
</evidence>
<dbReference type="EMBL" id="CAJNXB010003521">
    <property type="protein sequence ID" value="CAF3321517.1"/>
    <property type="molecule type" value="Genomic_DNA"/>
</dbReference>
<comment type="caution">
    <text evidence="5">The sequence shown here is derived from an EMBL/GenBank/DDBJ whole genome shotgun (WGS) entry which is preliminary data.</text>
</comment>
<dbReference type="EMBL" id="CAJOBO010001621">
    <property type="protein sequence ID" value="CAF4395462.1"/>
    <property type="molecule type" value="Genomic_DNA"/>
</dbReference>
<dbReference type="EMBL" id="CAJNYT010000608">
    <property type="protein sequence ID" value="CAF3358382.1"/>
    <property type="molecule type" value="Genomic_DNA"/>
</dbReference>
<evidence type="ECO:0000313" key="2">
    <source>
        <dbReference type="EMBL" id="CAF3358175.1"/>
    </source>
</evidence>